<dbReference type="EMBL" id="JAXOTQ010000006">
    <property type="protein sequence ID" value="MDZ5489172.1"/>
    <property type="molecule type" value="Genomic_DNA"/>
</dbReference>
<evidence type="ECO:0000256" key="1">
    <source>
        <dbReference type="SAM" id="Phobius"/>
    </source>
</evidence>
<sequence>MWGVLGACWSAWWSATRLVGRSARLKLREEVEKGSLLIFAVVLGVAALGVARLLHADAILAVFVTGLAYNGVIGDESRDSEQELDDALPRYLVLPLFFLPGVEVPRRRG</sequence>
<evidence type="ECO:0000313" key="3">
    <source>
        <dbReference type="Proteomes" id="UP001290101"/>
    </source>
</evidence>
<dbReference type="Gene3D" id="1.20.1530.20">
    <property type="match status" value="1"/>
</dbReference>
<organism evidence="2 3">
    <name type="scientific">Micromonospora sicca</name>
    <dbReference type="NCBI Taxonomy" id="2202420"/>
    <lineage>
        <taxon>Bacteria</taxon>
        <taxon>Bacillati</taxon>
        <taxon>Actinomycetota</taxon>
        <taxon>Actinomycetes</taxon>
        <taxon>Micromonosporales</taxon>
        <taxon>Micromonosporaceae</taxon>
        <taxon>Micromonospora</taxon>
    </lineage>
</organism>
<evidence type="ECO:0008006" key="4">
    <source>
        <dbReference type="Google" id="ProtNLM"/>
    </source>
</evidence>
<comment type="caution">
    <text evidence="2">The sequence shown here is derived from an EMBL/GenBank/DDBJ whole genome shotgun (WGS) entry which is preliminary data.</text>
</comment>
<accession>A0ABU5J9C3</accession>
<name>A0ABU5J9C3_9ACTN</name>
<keyword evidence="3" id="KW-1185">Reference proteome</keyword>
<dbReference type="RefSeq" id="WP_322439596.1">
    <property type="nucleotide sequence ID" value="NZ_JAXOTQ010000006.1"/>
</dbReference>
<gene>
    <name evidence="2" type="ORF">U2F25_06770</name>
</gene>
<dbReference type="Proteomes" id="UP001290101">
    <property type="component" value="Unassembled WGS sequence"/>
</dbReference>
<reference evidence="2 3" key="1">
    <citation type="submission" date="2023-12" db="EMBL/GenBank/DDBJ databases">
        <title>Micromonospora sp. nov., isolated from Atacama Desert.</title>
        <authorList>
            <person name="Carro L."/>
            <person name="Golinska P."/>
            <person name="Klenk H.-P."/>
            <person name="Goodfellow M."/>
        </authorList>
    </citation>
    <scope>NUCLEOTIDE SEQUENCE [LARGE SCALE GENOMIC DNA]</scope>
    <source>
        <strain evidence="2 3">4G53</strain>
    </source>
</reference>
<evidence type="ECO:0000313" key="2">
    <source>
        <dbReference type="EMBL" id="MDZ5489172.1"/>
    </source>
</evidence>
<protein>
    <recommendedName>
        <fullName evidence="4">Cation/H+ exchanger domain-containing protein</fullName>
    </recommendedName>
</protein>
<proteinExistence type="predicted"/>
<dbReference type="InterPro" id="IPR038770">
    <property type="entry name" value="Na+/solute_symporter_sf"/>
</dbReference>
<feature type="transmembrane region" description="Helical" evidence="1">
    <location>
        <begin position="36"/>
        <end position="54"/>
    </location>
</feature>
<keyword evidence="1" id="KW-1133">Transmembrane helix</keyword>
<keyword evidence="1" id="KW-0472">Membrane</keyword>
<keyword evidence="1" id="KW-0812">Transmembrane</keyword>